<dbReference type="RefSeq" id="WP_248939394.1">
    <property type="nucleotide sequence ID" value="NZ_JAKIKS010000018.1"/>
</dbReference>
<dbReference type="SUPFAM" id="SSF69635">
    <property type="entry name" value="Type III secretory system chaperone-like"/>
    <property type="match status" value="1"/>
</dbReference>
<dbReference type="EMBL" id="JAKIKS010000018">
    <property type="protein sequence ID" value="MCL1124110.1"/>
    <property type="molecule type" value="Genomic_DNA"/>
</dbReference>
<accession>A0ABT0L9F5</accession>
<name>A0ABT0L9F5_9GAMM</name>
<dbReference type="CDD" id="cd16364">
    <property type="entry name" value="T3SC_I-like"/>
    <property type="match status" value="1"/>
</dbReference>
<proteinExistence type="predicted"/>
<keyword evidence="2" id="KW-1185">Reference proteome</keyword>
<protein>
    <submittedName>
        <fullName evidence="1">Type III secretion system chaperone</fullName>
    </submittedName>
</protein>
<gene>
    <name evidence="1" type="ORF">L2764_06380</name>
</gene>
<dbReference type="Gene3D" id="3.30.1460.10">
    <property type="match status" value="1"/>
</dbReference>
<reference evidence="1 2" key="1">
    <citation type="submission" date="2022-01" db="EMBL/GenBank/DDBJ databases">
        <title>Whole genome-based taxonomy of the Shewanellaceae.</title>
        <authorList>
            <person name="Martin-Rodriguez A.J."/>
        </authorList>
    </citation>
    <scope>NUCLEOTIDE SEQUENCE [LARGE SCALE GENOMIC DNA]</scope>
    <source>
        <strain evidence="1 2">DSM 17177</strain>
    </source>
</reference>
<organism evidence="1 2">
    <name type="scientific">Shewanella surugensis</name>
    <dbReference type="NCBI Taxonomy" id="212020"/>
    <lineage>
        <taxon>Bacteria</taxon>
        <taxon>Pseudomonadati</taxon>
        <taxon>Pseudomonadota</taxon>
        <taxon>Gammaproteobacteria</taxon>
        <taxon>Alteromonadales</taxon>
        <taxon>Shewanellaceae</taxon>
        <taxon>Shewanella</taxon>
    </lineage>
</organism>
<comment type="caution">
    <text evidence="1">The sequence shown here is derived from an EMBL/GenBank/DDBJ whole genome shotgun (WGS) entry which is preliminary data.</text>
</comment>
<dbReference type="Proteomes" id="UP001203423">
    <property type="component" value="Unassembled WGS sequence"/>
</dbReference>
<sequence>MKQIITAFKEIADLTHIKSVNLLSKLLKENFLNQGSNQFNFGINPETNWLLLFKSIDVPMINSDILKALVNNLLKAIIVWKKHIDDLLQENLNKKNQHNQYKIPANKFSFIST</sequence>
<evidence type="ECO:0000313" key="2">
    <source>
        <dbReference type="Proteomes" id="UP001203423"/>
    </source>
</evidence>
<evidence type="ECO:0000313" key="1">
    <source>
        <dbReference type="EMBL" id="MCL1124110.1"/>
    </source>
</evidence>